<evidence type="ECO:0000313" key="2">
    <source>
        <dbReference type="Proteomes" id="UP000632273"/>
    </source>
</evidence>
<evidence type="ECO:0000313" key="1">
    <source>
        <dbReference type="EMBL" id="GGF22489.1"/>
    </source>
</evidence>
<dbReference type="EMBL" id="BMHT01000007">
    <property type="protein sequence ID" value="GGF22489.1"/>
    <property type="molecule type" value="Genomic_DNA"/>
</dbReference>
<comment type="caution">
    <text evidence="1">The sequence shown here is derived from an EMBL/GenBank/DDBJ whole genome shotgun (WGS) entry which is preliminary data.</text>
</comment>
<organism evidence="1 2">
    <name type="scientific">Hymenobacter cavernae</name>
    <dbReference type="NCBI Taxonomy" id="2044852"/>
    <lineage>
        <taxon>Bacteria</taxon>
        <taxon>Pseudomonadati</taxon>
        <taxon>Bacteroidota</taxon>
        <taxon>Cytophagia</taxon>
        <taxon>Cytophagales</taxon>
        <taxon>Hymenobacteraceae</taxon>
        <taxon>Hymenobacter</taxon>
    </lineage>
</organism>
<name>A0ABQ1UM83_9BACT</name>
<protein>
    <recommendedName>
        <fullName evidence="3">DNA-binding protein</fullName>
    </recommendedName>
</protein>
<keyword evidence="2" id="KW-1185">Reference proteome</keyword>
<accession>A0ABQ1UM83</accession>
<evidence type="ECO:0008006" key="3">
    <source>
        <dbReference type="Google" id="ProtNLM"/>
    </source>
</evidence>
<proteinExistence type="predicted"/>
<sequence length="99" mass="10805">MASLSFVTPDDLAVVIELVQGIKAKLDAYIESVDDEIDTATALKITGIKSRTTLIAERDKPGSLLKYSKLGTRPTYSRSACIEYKLSKRLNAPAMRLAS</sequence>
<reference evidence="2" key="1">
    <citation type="journal article" date="2019" name="Int. J. Syst. Evol. Microbiol.">
        <title>The Global Catalogue of Microorganisms (GCM) 10K type strain sequencing project: providing services to taxonomists for standard genome sequencing and annotation.</title>
        <authorList>
            <consortium name="The Broad Institute Genomics Platform"/>
            <consortium name="The Broad Institute Genome Sequencing Center for Infectious Disease"/>
            <person name="Wu L."/>
            <person name="Ma J."/>
        </authorList>
    </citation>
    <scope>NUCLEOTIDE SEQUENCE [LARGE SCALE GENOMIC DNA]</scope>
    <source>
        <strain evidence="2">CGMCC 1.15197</strain>
    </source>
</reference>
<dbReference type="Proteomes" id="UP000632273">
    <property type="component" value="Unassembled WGS sequence"/>
</dbReference>
<gene>
    <name evidence="1" type="ORF">GCM10011383_37650</name>
</gene>
<dbReference type="RefSeq" id="WP_188815599.1">
    <property type="nucleotide sequence ID" value="NZ_BMHT01000007.1"/>
</dbReference>